<sequence length="81" mass="8776">MDFNVLKKNRRAAGPAGAGLPAVCRKVQLEKVGNVIIGPRGTAGCRLGGTFRPGRVCPMTNRPRTHRYGDTEDIMPDQKSI</sequence>
<reference evidence="2 3" key="1">
    <citation type="journal article" date="2006" name="Proc. Natl. Acad. Sci. U.S.A.">
        <title>Genomic analysis of the uncultivated marine crenarchaeote Cenarchaeum symbiosum.</title>
        <authorList>
            <person name="Hallam S.J."/>
            <person name="Konstantinidis K.T."/>
            <person name="Putnam N."/>
            <person name="Schleper C."/>
            <person name="Watanabe Y."/>
            <person name="Sugahara J."/>
            <person name="Preston C."/>
            <person name="de la Torre J."/>
            <person name="Richardson P.M."/>
            <person name="DeLong E.F."/>
        </authorList>
    </citation>
    <scope>NUCLEOTIDE SEQUENCE [LARGE SCALE GENOMIC DNA]</scope>
    <source>
        <strain evidence="3">A</strain>
    </source>
</reference>
<gene>
    <name evidence="2" type="ordered locus">CENSYa_1448</name>
</gene>
<accession>A0RXK3</accession>
<dbReference type="STRING" id="414004.CENSYa_1448"/>
<organism evidence="2 3">
    <name type="scientific">Cenarchaeum symbiosum (strain A)</name>
    <dbReference type="NCBI Taxonomy" id="414004"/>
    <lineage>
        <taxon>Archaea</taxon>
        <taxon>Nitrososphaerota</taxon>
        <taxon>Candidatus Cenarchaeales</taxon>
        <taxon>Candidatus Cenarchaeaceae</taxon>
        <taxon>Candidatus Cenarchaeum</taxon>
    </lineage>
</organism>
<proteinExistence type="predicted"/>
<evidence type="ECO:0000256" key="1">
    <source>
        <dbReference type="SAM" id="MobiDB-lite"/>
    </source>
</evidence>
<keyword evidence="3" id="KW-1185">Reference proteome</keyword>
<dbReference type="HOGENOM" id="CLU_2565555_0_0_2"/>
<dbReference type="Proteomes" id="UP000000758">
    <property type="component" value="Chromosome"/>
</dbReference>
<evidence type="ECO:0000313" key="3">
    <source>
        <dbReference type="Proteomes" id="UP000000758"/>
    </source>
</evidence>
<name>A0RXK3_CENSY</name>
<feature type="region of interest" description="Disordered" evidence="1">
    <location>
        <begin position="56"/>
        <end position="81"/>
    </location>
</feature>
<evidence type="ECO:0000313" key="2">
    <source>
        <dbReference type="EMBL" id="ABK78070.1"/>
    </source>
</evidence>
<dbReference type="EMBL" id="DP000238">
    <property type="protein sequence ID" value="ABK78070.1"/>
    <property type="molecule type" value="Genomic_DNA"/>
</dbReference>
<protein>
    <submittedName>
        <fullName evidence="2">Uncharacterized protein</fullName>
    </submittedName>
</protein>
<dbReference type="KEGG" id="csy:CENSYa_1448"/>
<dbReference type="EnsemblBacteria" id="ABK78070">
    <property type="protein sequence ID" value="ABK78070"/>
    <property type="gene ID" value="CENSYa_1448"/>
</dbReference>
<dbReference type="AlphaFoldDB" id="A0RXK3"/>